<dbReference type="InterPro" id="IPR008271">
    <property type="entry name" value="Ser/Thr_kinase_AS"/>
</dbReference>
<dbReference type="InterPro" id="IPR050108">
    <property type="entry name" value="CDK"/>
</dbReference>
<evidence type="ECO:0000256" key="4">
    <source>
        <dbReference type="ARBA" id="ARBA00022679"/>
    </source>
</evidence>
<keyword evidence="13" id="KW-1185">Reference proteome</keyword>
<evidence type="ECO:0000256" key="10">
    <source>
        <dbReference type="PROSITE-ProRule" id="PRU10141"/>
    </source>
</evidence>
<dbReference type="InterPro" id="IPR000719">
    <property type="entry name" value="Prot_kinase_dom"/>
</dbReference>
<evidence type="ECO:0000313" key="13">
    <source>
        <dbReference type="Proteomes" id="UP000095287"/>
    </source>
</evidence>
<dbReference type="PROSITE" id="PS50011">
    <property type="entry name" value="PROTEIN_KINASE_DOM"/>
    <property type="match status" value="1"/>
</dbReference>
<comment type="similarity">
    <text evidence="1">Belongs to the protein kinase superfamily. CMGC Ser/Thr protein kinase family. CDC2/CDKX subfamily.</text>
</comment>
<evidence type="ECO:0000256" key="6">
    <source>
        <dbReference type="ARBA" id="ARBA00022777"/>
    </source>
</evidence>
<evidence type="ECO:0000256" key="3">
    <source>
        <dbReference type="ARBA" id="ARBA00022527"/>
    </source>
</evidence>
<comment type="catalytic activity">
    <reaction evidence="8">
        <text>L-threonyl-[protein] + ATP = O-phospho-L-threonyl-[protein] + ADP + H(+)</text>
        <dbReference type="Rhea" id="RHEA:46608"/>
        <dbReference type="Rhea" id="RHEA-COMP:11060"/>
        <dbReference type="Rhea" id="RHEA-COMP:11605"/>
        <dbReference type="ChEBI" id="CHEBI:15378"/>
        <dbReference type="ChEBI" id="CHEBI:30013"/>
        <dbReference type="ChEBI" id="CHEBI:30616"/>
        <dbReference type="ChEBI" id="CHEBI:61977"/>
        <dbReference type="ChEBI" id="CHEBI:456216"/>
        <dbReference type="EC" id="2.7.11.1"/>
    </reaction>
</comment>
<dbReference type="SUPFAM" id="SSF56112">
    <property type="entry name" value="Protein kinase-like (PK-like)"/>
    <property type="match status" value="1"/>
</dbReference>
<dbReference type="Gene3D" id="3.30.200.20">
    <property type="entry name" value="Phosphorylase Kinase, domain 1"/>
    <property type="match status" value="1"/>
</dbReference>
<dbReference type="FunFam" id="1.10.510.10:FF:000624">
    <property type="entry name" value="Mitogen-activated protein kinase"/>
    <property type="match status" value="1"/>
</dbReference>
<comment type="catalytic activity">
    <reaction evidence="9">
        <text>L-seryl-[protein] + ATP = O-phospho-L-seryl-[protein] + ADP + H(+)</text>
        <dbReference type="Rhea" id="RHEA:17989"/>
        <dbReference type="Rhea" id="RHEA-COMP:9863"/>
        <dbReference type="Rhea" id="RHEA-COMP:11604"/>
        <dbReference type="ChEBI" id="CHEBI:15378"/>
        <dbReference type="ChEBI" id="CHEBI:29999"/>
        <dbReference type="ChEBI" id="CHEBI:30616"/>
        <dbReference type="ChEBI" id="CHEBI:83421"/>
        <dbReference type="ChEBI" id="CHEBI:456216"/>
        <dbReference type="EC" id="2.7.11.1"/>
    </reaction>
</comment>
<evidence type="ECO:0000259" key="12">
    <source>
        <dbReference type="PROSITE" id="PS50011"/>
    </source>
</evidence>
<dbReference type="PANTHER" id="PTHR24056">
    <property type="entry name" value="CELL DIVISION PROTEIN KINASE"/>
    <property type="match status" value="1"/>
</dbReference>
<evidence type="ECO:0000256" key="1">
    <source>
        <dbReference type="ARBA" id="ARBA00006485"/>
    </source>
</evidence>
<keyword evidence="7 10" id="KW-0067">ATP-binding</keyword>
<dbReference type="GO" id="GO:0004674">
    <property type="term" value="F:protein serine/threonine kinase activity"/>
    <property type="evidence" value="ECO:0007669"/>
    <property type="project" value="UniProtKB-KW"/>
</dbReference>
<evidence type="ECO:0000256" key="7">
    <source>
        <dbReference type="ARBA" id="ARBA00022840"/>
    </source>
</evidence>
<proteinExistence type="inferred from homology"/>
<keyword evidence="6" id="KW-0418">Kinase</keyword>
<dbReference type="AlphaFoldDB" id="A0A1I7YQZ6"/>
<dbReference type="InterPro" id="IPR017441">
    <property type="entry name" value="Protein_kinase_ATP_BS"/>
</dbReference>
<dbReference type="PROSITE" id="PS00108">
    <property type="entry name" value="PROTEIN_KINASE_ST"/>
    <property type="match status" value="1"/>
</dbReference>
<dbReference type="SMART" id="SM00220">
    <property type="entry name" value="S_TKc"/>
    <property type="match status" value="1"/>
</dbReference>
<evidence type="ECO:0000256" key="8">
    <source>
        <dbReference type="ARBA" id="ARBA00047899"/>
    </source>
</evidence>
<dbReference type="GO" id="GO:0005634">
    <property type="term" value="C:nucleus"/>
    <property type="evidence" value="ECO:0007669"/>
    <property type="project" value="TreeGrafter"/>
</dbReference>
<evidence type="ECO:0000256" key="11">
    <source>
        <dbReference type="RuleBase" id="RU000304"/>
    </source>
</evidence>
<dbReference type="GO" id="GO:0005524">
    <property type="term" value="F:ATP binding"/>
    <property type="evidence" value="ECO:0007669"/>
    <property type="project" value="UniProtKB-UniRule"/>
</dbReference>
<dbReference type="Proteomes" id="UP000095287">
    <property type="component" value="Unplaced"/>
</dbReference>
<protein>
    <recommendedName>
        <fullName evidence="2">non-specific serine/threonine protein kinase</fullName>
        <ecNumber evidence="2">2.7.11.1</ecNumber>
    </recommendedName>
</protein>
<evidence type="ECO:0000256" key="9">
    <source>
        <dbReference type="ARBA" id="ARBA00048679"/>
    </source>
</evidence>
<evidence type="ECO:0000256" key="2">
    <source>
        <dbReference type="ARBA" id="ARBA00012513"/>
    </source>
</evidence>
<sequence>MSIQTASVRVSCATFSSMDKYILQKKLGEGTFAVVYKAEHRRTKEIFAVKCIKKQWTENGILQCVLREISLLRQLNHPNIVQLKEVIATQMDTALVFEYLSSDLGTYLRQKQMKESHIKTFCYQIVLAVRFLHQCGVIHRDLKPANILVGNNGILKVADLGSAKELHMPIREDYPKVVTLLYRAPELLLGAICHSTPIDVWSIGCILAEMVLKKPFFCWDVNNKQFAEHEQNQLAAIFRILERPTEETWPEVSKLPYFDDMHDVFHQRYTYSFNESMEGKMSIGGLGLLEKMLIFCPDRRITCNHIVSHPYFANVDEAITDC</sequence>
<dbReference type="PROSITE" id="PS00107">
    <property type="entry name" value="PROTEIN_KINASE_ATP"/>
    <property type="match status" value="1"/>
</dbReference>
<dbReference type="Pfam" id="PF00069">
    <property type="entry name" value="Pkinase"/>
    <property type="match status" value="1"/>
</dbReference>
<keyword evidence="4" id="KW-0808">Transferase</keyword>
<organism evidence="13 14">
    <name type="scientific">Steinernema glaseri</name>
    <dbReference type="NCBI Taxonomy" id="37863"/>
    <lineage>
        <taxon>Eukaryota</taxon>
        <taxon>Metazoa</taxon>
        <taxon>Ecdysozoa</taxon>
        <taxon>Nematoda</taxon>
        <taxon>Chromadorea</taxon>
        <taxon>Rhabditida</taxon>
        <taxon>Tylenchina</taxon>
        <taxon>Panagrolaimomorpha</taxon>
        <taxon>Strongyloidoidea</taxon>
        <taxon>Steinernematidae</taxon>
        <taxon>Steinernema</taxon>
    </lineage>
</organism>
<dbReference type="InterPro" id="IPR011009">
    <property type="entry name" value="Kinase-like_dom_sf"/>
</dbReference>
<dbReference type="FunFam" id="3.30.200.20:FF:000003">
    <property type="entry name" value="Non-specific serine/threonine protein kinase"/>
    <property type="match status" value="1"/>
</dbReference>
<feature type="binding site" evidence="10">
    <location>
        <position position="54"/>
    </location>
    <ligand>
        <name>ATP</name>
        <dbReference type="ChEBI" id="CHEBI:30616"/>
    </ligand>
</feature>
<feature type="domain" description="Protein kinase" evidence="12">
    <location>
        <begin position="21"/>
        <end position="312"/>
    </location>
</feature>
<keyword evidence="5 10" id="KW-0547">Nucleotide-binding</keyword>
<keyword evidence="3 11" id="KW-0723">Serine/threonine-protein kinase</keyword>
<name>A0A1I7YQZ6_9BILA</name>
<dbReference type="EC" id="2.7.11.1" evidence="2"/>
<dbReference type="Gene3D" id="1.10.510.10">
    <property type="entry name" value="Transferase(Phosphotransferase) domain 1"/>
    <property type="match status" value="1"/>
</dbReference>
<evidence type="ECO:0000313" key="14">
    <source>
        <dbReference type="WBParaSite" id="L893_g18816.t1"/>
    </source>
</evidence>
<dbReference type="WBParaSite" id="L893_g18816.t1">
    <property type="protein sequence ID" value="L893_g18816.t1"/>
    <property type="gene ID" value="L893_g18816"/>
</dbReference>
<reference evidence="14" key="1">
    <citation type="submission" date="2016-11" db="UniProtKB">
        <authorList>
            <consortium name="WormBaseParasite"/>
        </authorList>
    </citation>
    <scope>IDENTIFICATION</scope>
</reference>
<accession>A0A1I7YQZ6</accession>
<evidence type="ECO:0000256" key="5">
    <source>
        <dbReference type="ARBA" id="ARBA00022741"/>
    </source>
</evidence>